<evidence type="ECO:0000313" key="2">
    <source>
        <dbReference type="EMBL" id="ETE57936.1"/>
    </source>
</evidence>
<evidence type="ECO:0000256" key="1">
    <source>
        <dbReference type="SAM" id="MobiDB-lite"/>
    </source>
</evidence>
<gene>
    <name evidence="2" type="ORF">L345_16344</name>
</gene>
<proteinExistence type="predicted"/>
<dbReference type="PANTHER" id="PTHR13223:SF2">
    <property type="entry name" value="ACIDIC FIBROBLAST GROWTH FACTOR INTRACELLULAR-BINDING PROTEIN"/>
    <property type="match status" value="1"/>
</dbReference>
<accession>V8N7P8</accession>
<dbReference type="PANTHER" id="PTHR13223">
    <property type="entry name" value="ACIDIC FIBROBLAST GROWTH FACTOR INTRACELLULAR BINDING PROTEIN"/>
    <property type="match status" value="1"/>
</dbReference>
<organism evidence="2 3">
    <name type="scientific">Ophiophagus hannah</name>
    <name type="common">King cobra</name>
    <name type="synonym">Naja hannah</name>
    <dbReference type="NCBI Taxonomy" id="8665"/>
    <lineage>
        <taxon>Eukaryota</taxon>
        <taxon>Metazoa</taxon>
        <taxon>Chordata</taxon>
        <taxon>Craniata</taxon>
        <taxon>Vertebrata</taxon>
        <taxon>Euteleostomi</taxon>
        <taxon>Lepidosauria</taxon>
        <taxon>Squamata</taxon>
        <taxon>Bifurcata</taxon>
        <taxon>Unidentata</taxon>
        <taxon>Episquamata</taxon>
        <taxon>Toxicofera</taxon>
        <taxon>Serpentes</taxon>
        <taxon>Colubroidea</taxon>
        <taxon>Elapidae</taxon>
        <taxon>Elapinae</taxon>
        <taxon>Ophiophagus</taxon>
    </lineage>
</organism>
<dbReference type="GO" id="GO:0070527">
    <property type="term" value="P:platelet aggregation"/>
    <property type="evidence" value="ECO:0007669"/>
    <property type="project" value="TreeGrafter"/>
</dbReference>
<dbReference type="GO" id="GO:0005634">
    <property type="term" value="C:nucleus"/>
    <property type="evidence" value="ECO:0007669"/>
    <property type="project" value="TreeGrafter"/>
</dbReference>
<reference evidence="2 3" key="1">
    <citation type="journal article" date="2013" name="Proc. Natl. Acad. Sci. U.S.A.">
        <title>The king cobra genome reveals dynamic gene evolution and adaptation in the snake venom system.</title>
        <authorList>
            <person name="Vonk F.J."/>
            <person name="Casewell N.R."/>
            <person name="Henkel C.V."/>
            <person name="Heimberg A.M."/>
            <person name="Jansen H.J."/>
            <person name="McCleary R.J."/>
            <person name="Kerkkamp H.M."/>
            <person name="Vos R.A."/>
            <person name="Guerreiro I."/>
            <person name="Calvete J.J."/>
            <person name="Wuster W."/>
            <person name="Woods A.E."/>
            <person name="Logan J.M."/>
            <person name="Harrison R.A."/>
            <person name="Castoe T.A."/>
            <person name="de Koning A.P."/>
            <person name="Pollock D.D."/>
            <person name="Yandell M."/>
            <person name="Calderon D."/>
            <person name="Renjifo C."/>
            <person name="Currier R.B."/>
            <person name="Salgado D."/>
            <person name="Pla D."/>
            <person name="Sanz L."/>
            <person name="Hyder A.S."/>
            <person name="Ribeiro J.M."/>
            <person name="Arntzen J.W."/>
            <person name="van den Thillart G.E."/>
            <person name="Boetzer M."/>
            <person name="Pirovano W."/>
            <person name="Dirks R.P."/>
            <person name="Spaink H.P."/>
            <person name="Duboule D."/>
            <person name="McGlinn E."/>
            <person name="Kini R.M."/>
            <person name="Richardson M.K."/>
        </authorList>
    </citation>
    <scope>NUCLEOTIDE SEQUENCE</scope>
    <source>
        <tissue evidence="2">Blood</tissue>
    </source>
</reference>
<dbReference type="AlphaFoldDB" id="V8N7P8"/>
<keyword evidence="3" id="KW-1185">Reference proteome</keyword>
<protein>
    <submittedName>
        <fullName evidence="2">Uncharacterized protein</fullName>
    </submittedName>
</protein>
<feature type="region of interest" description="Disordered" evidence="1">
    <location>
        <begin position="128"/>
        <end position="150"/>
    </location>
</feature>
<sequence>MRNWGRGREDVDHEVGACWDGGLEESVQIGGCRIQFAWEGTAGNPGGSCGYGQALLEDTGVFGMGSTDTNVDDMDVDLDKEFLQGLKELKVLIADKDLLDLHKSLVCTALRGKISVFSEMEANFKVGPAGSQAQSLNPGTPPFVPTTSLF</sequence>
<comment type="caution">
    <text evidence="2">The sequence shown here is derived from an EMBL/GenBank/DDBJ whole genome shotgun (WGS) entry which is preliminary data.</text>
</comment>
<dbReference type="GO" id="GO:0017134">
    <property type="term" value="F:fibroblast growth factor binding"/>
    <property type="evidence" value="ECO:0007669"/>
    <property type="project" value="TreeGrafter"/>
</dbReference>
<dbReference type="OrthoDB" id="16955at2759"/>
<name>V8N7P8_OPHHA</name>
<feature type="non-terminal residue" evidence="2">
    <location>
        <position position="1"/>
    </location>
</feature>
<evidence type="ECO:0000313" key="3">
    <source>
        <dbReference type="Proteomes" id="UP000018936"/>
    </source>
</evidence>
<dbReference type="Proteomes" id="UP000018936">
    <property type="component" value="Unassembled WGS sequence"/>
</dbReference>
<dbReference type="EMBL" id="AZIM01007494">
    <property type="protein sequence ID" value="ETE57936.1"/>
    <property type="molecule type" value="Genomic_DNA"/>
</dbReference>
<dbReference type="InterPro" id="IPR008614">
    <property type="entry name" value="FIBP"/>
</dbReference>
<dbReference type="Pfam" id="PF05427">
    <property type="entry name" value="FIBP"/>
    <property type="match status" value="1"/>
</dbReference>